<dbReference type="AlphaFoldDB" id="E9G7K0"/>
<organism evidence="1 2">
    <name type="scientific">Daphnia pulex</name>
    <name type="common">Water flea</name>
    <dbReference type="NCBI Taxonomy" id="6669"/>
    <lineage>
        <taxon>Eukaryota</taxon>
        <taxon>Metazoa</taxon>
        <taxon>Ecdysozoa</taxon>
        <taxon>Arthropoda</taxon>
        <taxon>Crustacea</taxon>
        <taxon>Branchiopoda</taxon>
        <taxon>Diplostraca</taxon>
        <taxon>Cladocera</taxon>
        <taxon>Anomopoda</taxon>
        <taxon>Daphniidae</taxon>
        <taxon>Daphnia</taxon>
    </lineage>
</organism>
<accession>E9G7K0</accession>
<sequence>MKPTASPVDVDSTTPSEVSDAVDGISHTYQPVVWHWFFLKEIDKTKRIWKPFSILDSVALDDTFQLRRPNSIIKNWTVDVMHLNFVFVQSMKEK</sequence>
<keyword evidence="2" id="KW-1185">Reference proteome</keyword>
<name>E9G7K0_DAPPU</name>
<dbReference type="Proteomes" id="UP000000305">
    <property type="component" value="Unassembled WGS sequence"/>
</dbReference>
<protein>
    <submittedName>
        <fullName evidence="1">Uncharacterized protein</fullName>
    </submittedName>
</protein>
<proteinExistence type="predicted"/>
<reference evidence="1 2" key="1">
    <citation type="journal article" date="2011" name="Science">
        <title>The ecoresponsive genome of Daphnia pulex.</title>
        <authorList>
            <person name="Colbourne J.K."/>
            <person name="Pfrender M.E."/>
            <person name="Gilbert D."/>
            <person name="Thomas W.K."/>
            <person name="Tucker A."/>
            <person name="Oakley T.H."/>
            <person name="Tokishita S."/>
            <person name="Aerts A."/>
            <person name="Arnold G.J."/>
            <person name="Basu M.K."/>
            <person name="Bauer D.J."/>
            <person name="Caceres C.E."/>
            <person name="Carmel L."/>
            <person name="Casola C."/>
            <person name="Choi J.H."/>
            <person name="Detter J.C."/>
            <person name="Dong Q."/>
            <person name="Dusheyko S."/>
            <person name="Eads B.D."/>
            <person name="Frohlich T."/>
            <person name="Geiler-Samerotte K.A."/>
            <person name="Gerlach D."/>
            <person name="Hatcher P."/>
            <person name="Jogdeo S."/>
            <person name="Krijgsveld J."/>
            <person name="Kriventseva E.V."/>
            <person name="Kultz D."/>
            <person name="Laforsch C."/>
            <person name="Lindquist E."/>
            <person name="Lopez J."/>
            <person name="Manak J.R."/>
            <person name="Muller J."/>
            <person name="Pangilinan J."/>
            <person name="Patwardhan R.P."/>
            <person name="Pitluck S."/>
            <person name="Pritham E.J."/>
            <person name="Rechtsteiner A."/>
            <person name="Rho M."/>
            <person name="Rogozin I.B."/>
            <person name="Sakarya O."/>
            <person name="Salamov A."/>
            <person name="Schaack S."/>
            <person name="Shapiro H."/>
            <person name="Shiga Y."/>
            <person name="Skalitzky C."/>
            <person name="Smith Z."/>
            <person name="Souvorov A."/>
            <person name="Sung W."/>
            <person name="Tang Z."/>
            <person name="Tsuchiya D."/>
            <person name="Tu H."/>
            <person name="Vos H."/>
            <person name="Wang M."/>
            <person name="Wolf Y.I."/>
            <person name="Yamagata H."/>
            <person name="Yamada T."/>
            <person name="Ye Y."/>
            <person name="Shaw J.R."/>
            <person name="Andrews J."/>
            <person name="Crease T.J."/>
            <person name="Tang H."/>
            <person name="Lucas S.M."/>
            <person name="Robertson H.M."/>
            <person name="Bork P."/>
            <person name="Koonin E.V."/>
            <person name="Zdobnov E.M."/>
            <person name="Grigoriev I.V."/>
            <person name="Lynch M."/>
            <person name="Boore J.L."/>
        </authorList>
    </citation>
    <scope>NUCLEOTIDE SEQUENCE [LARGE SCALE GENOMIC DNA]</scope>
</reference>
<dbReference type="OrthoDB" id="69269at2759"/>
<dbReference type="EMBL" id="GL732534">
    <property type="protein sequence ID" value="EFX84630.1"/>
    <property type="molecule type" value="Genomic_DNA"/>
</dbReference>
<dbReference type="InParanoid" id="E9G7K0"/>
<dbReference type="KEGG" id="dpx:DAPPUDRAFT_314813"/>
<dbReference type="HOGENOM" id="CLU_2388432_0_0_1"/>
<gene>
    <name evidence="1" type="ORF">DAPPUDRAFT_314813</name>
</gene>
<evidence type="ECO:0000313" key="1">
    <source>
        <dbReference type="EMBL" id="EFX84630.1"/>
    </source>
</evidence>
<evidence type="ECO:0000313" key="2">
    <source>
        <dbReference type="Proteomes" id="UP000000305"/>
    </source>
</evidence>